<reference evidence="1 2" key="1">
    <citation type="submission" date="2022-04" db="EMBL/GenBank/DDBJ databases">
        <title>Positive selection, recombination, and allopatry shape intraspecific diversity of widespread and dominant cyanobacteria.</title>
        <authorList>
            <person name="Wei J."/>
            <person name="Shu W."/>
            <person name="Hu C."/>
        </authorList>
    </citation>
    <scope>NUCLEOTIDE SEQUENCE [LARGE SCALE GENOMIC DNA]</scope>
    <source>
        <strain evidence="1 2">DQ-A4</strain>
    </source>
</reference>
<comment type="caution">
    <text evidence="1">The sequence shown here is derived from an EMBL/GenBank/DDBJ whole genome shotgun (WGS) entry which is preliminary data.</text>
</comment>
<protein>
    <recommendedName>
        <fullName evidence="3">Lipoprotein</fullName>
    </recommendedName>
</protein>
<organism evidence="1 2">
    <name type="scientific">Leptolyngbya subtilissima DQ-A4</name>
    <dbReference type="NCBI Taxonomy" id="2933933"/>
    <lineage>
        <taxon>Bacteria</taxon>
        <taxon>Bacillati</taxon>
        <taxon>Cyanobacteriota</taxon>
        <taxon>Cyanophyceae</taxon>
        <taxon>Leptolyngbyales</taxon>
        <taxon>Leptolyngbyaceae</taxon>
        <taxon>Leptolyngbya group</taxon>
        <taxon>Leptolyngbya</taxon>
    </lineage>
</organism>
<dbReference type="RefSeq" id="WP_190694410.1">
    <property type="nucleotide sequence ID" value="NZ_JAMPKX010000001.1"/>
</dbReference>
<dbReference type="Proteomes" id="UP001482513">
    <property type="component" value="Unassembled WGS sequence"/>
</dbReference>
<dbReference type="EMBL" id="JAMPKX010000001">
    <property type="protein sequence ID" value="MEP0946078.1"/>
    <property type="molecule type" value="Genomic_DNA"/>
</dbReference>
<evidence type="ECO:0000313" key="2">
    <source>
        <dbReference type="Proteomes" id="UP001482513"/>
    </source>
</evidence>
<evidence type="ECO:0000313" key="1">
    <source>
        <dbReference type="EMBL" id="MEP0946078.1"/>
    </source>
</evidence>
<gene>
    <name evidence="1" type="ORF">NC992_04250</name>
</gene>
<accession>A0ABV0JZY0</accession>
<proteinExistence type="predicted"/>
<name>A0ABV0JZY0_9CYAN</name>
<sequence length="145" mass="15623">MTLALVLLTTACSSSRPDPSPRNVTLHQKWALQPGDRLAGYSVQSGLGDITVDLKGNRVFMPFDGQVQPAKGNADQCIILSSPDVPAYLFRLCGLRQVKLGDLSQGEPIGSGNTVAFATLRRQADGTWAMVEPAKELLAQFLDRP</sequence>
<evidence type="ECO:0008006" key="3">
    <source>
        <dbReference type="Google" id="ProtNLM"/>
    </source>
</evidence>
<keyword evidence="2" id="KW-1185">Reference proteome</keyword>